<dbReference type="EMBL" id="HBHK01020089">
    <property type="protein sequence ID" value="CAD9696166.1"/>
    <property type="molecule type" value="Transcribed_RNA"/>
</dbReference>
<keyword evidence="1" id="KW-0732">Signal</keyword>
<dbReference type="PANTHER" id="PTHR47032:SF1">
    <property type="entry name" value="UDP-D-XYLOSE:L-FUCOSE ALPHA-1,3-D-XYLOSYLTRANSFERASE-RELATED"/>
    <property type="match status" value="1"/>
</dbReference>
<dbReference type="InterPro" id="IPR005069">
    <property type="entry name" value="Nucl-diP-sugar_transferase"/>
</dbReference>
<name>A0A7S2WN08_9STRA</name>
<dbReference type="AlphaFoldDB" id="A0A7S2WN08"/>
<evidence type="ECO:0000313" key="3">
    <source>
        <dbReference type="EMBL" id="CAD9696162.1"/>
    </source>
</evidence>
<dbReference type="InterPro" id="IPR052636">
    <property type="entry name" value="UDP-D-xylose:L-fucose_XylT"/>
</dbReference>
<accession>A0A7S2WN08</accession>
<dbReference type="EMBL" id="HBHK01020088">
    <property type="protein sequence ID" value="CAD9696162.1"/>
    <property type="molecule type" value="Transcribed_RNA"/>
</dbReference>
<dbReference type="EMBL" id="HBHK01020090">
    <property type="protein sequence ID" value="CAD9696168.1"/>
    <property type="molecule type" value="Transcribed_RNA"/>
</dbReference>
<gene>
    <name evidence="3" type="ORF">QSP1433_LOCUS12747</name>
    <name evidence="4" type="ORF">QSP1433_LOCUS12748</name>
    <name evidence="5" type="ORF">QSP1433_LOCUS12749</name>
</gene>
<dbReference type="GO" id="GO:0016757">
    <property type="term" value="F:glycosyltransferase activity"/>
    <property type="evidence" value="ECO:0007669"/>
    <property type="project" value="TreeGrafter"/>
</dbReference>
<dbReference type="PANTHER" id="PTHR47032">
    <property type="entry name" value="UDP-D-XYLOSE:L-FUCOSE ALPHA-1,3-D-XYLOSYLTRANSFERASE-RELATED"/>
    <property type="match status" value="1"/>
</dbReference>
<evidence type="ECO:0000259" key="2">
    <source>
        <dbReference type="Pfam" id="PF03407"/>
    </source>
</evidence>
<evidence type="ECO:0000313" key="4">
    <source>
        <dbReference type="EMBL" id="CAD9696166.1"/>
    </source>
</evidence>
<dbReference type="GO" id="GO:0005794">
    <property type="term" value="C:Golgi apparatus"/>
    <property type="evidence" value="ECO:0007669"/>
    <property type="project" value="TreeGrafter"/>
</dbReference>
<protein>
    <recommendedName>
        <fullName evidence="2">Nucleotide-diphospho-sugar transferase domain-containing protein</fullName>
    </recommendedName>
</protein>
<dbReference type="Pfam" id="PF03407">
    <property type="entry name" value="Nucleotid_trans"/>
    <property type="match status" value="1"/>
</dbReference>
<feature type="domain" description="Nucleotide-diphospho-sugar transferase" evidence="2">
    <location>
        <begin position="251"/>
        <end position="386"/>
    </location>
</feature>
<reference evidence="4" key="1">
    <citation type="submission" date="2021-01" db="EMBL/GenBank/DDBJ databases">
        <authorList>
            <person name="Corre E."/>
            <person name="Pelletier E."/>
            <person name="Niang G."/>
            <person name="Scheremetjew M."/>
            <person name="Finn R."/>
            <person name="Kale V."/>
            <person name="Holt S."/>
            <person name="Cochrane G."/>
            <person name="Meng A."/>
            <person name="Brown T."/>
            <person name="Cohen L."/>
        </authorList>
    </citation>
    <scope>NUCLEOTIDE SEQUENCE</scope>
    <source>
        <strain evidence="4">NY070348D</strain>
    </source>
</reference>
<feature type="chain" id="PRO_5035593811" description="Nucleotide-diphospho-sugar transferase domain-containing protein" evidence="1">
    <location>
        <begin position="24"/>
        <end position="433"/>
    </location>
</feature>
<feature type="signal peptide" evidence="1">
    <location>
        <begin position="1"/>
        <end position="23"/>
    </location>
</feature>
<organism evidence="4">
    <name type="scientific">Mucochytrium quahogii</name>
    <dbReference type="NCBI Taxonomy" id="96639"/>
    <lineage>
        <taxon>Eukaryota</taxon>
        <taxon>Sar</taxon>
        <taxon>Stramenopiles</taxon>
        <taxon>Bigyra</taxon>
        <taxon>Labyrinthulomycetes</taxon>
        <taxon>Thraustochytrida</taxon>
        <taxon>Thraustochytriidae</taxon>
        <taxon>Mucochytrium</taxon>
    </lineage>
</organism>
<proteinExistence type="predicted"/>
<evidence type="ECO:0000313" key="5">
    <source>
        <dbReference type="EMBL" id="CAD9696168.1"/>
    </source>
</evidence>
<evidence type="ECO:0000256" key="1">
    <source>
        <dbReference type="SAM" id="SignalP"/>
    </source>
</evidence>
<sequence>MGLRHGILLVALVGLMCLSGALMYQMNSSAFSGMAMRVDEAAVVLNGKDSVGGGNRTERKIDPCEDDPIADGCIDLVGFPAKPLTLQALRFCDVKQNPLLRRGSQEFDCPKDPTCVKCASREYPKMKKVLESFRAEKRMKQREALFNDRFSYVDENGIRQKRQVVVAGVNLGQMHLFLNWACSANNLGLNATEFVYMIPTDKETSDILVKHGFATEPLDWLEESGVKINKKFVGANAGPHAMINSLIAAGAESLVLHDYPTFLMDVDMVWLRNPLPLLKRAAPRRDIIGSFAPRNDAYGFMNTGAVYFIPTPKTKIFLSTFVNLSVIKKNSDQITFNSLLRYYLFRQLAISILPHTVFDTNWSKKKLKAMSKENRPKEKLPYLLHVVSSNKVQRLQMAKKWVLDRHCAYFDKELLINVSKNKREPMNLKAIDM</sequence>